<dbReference type="EMBL" id="MPUH01000375">
    <property type="protein sequence ID" value="OMJ81568.1"/>
    <property type="molecule type" value="Genomic_DNA"/>
</dbReference>
<evidence type="ECO:0008006" key="4">
    <source>
        <dbReference type="Google" id="ProtNLM"/>
    </source>
</evidence>
<evidence type="ECO:0000313" key="3">
    <source>
        <dbReference type="Proteomes" id="UP000187209"/>
    </source>
</evidence>
<protein>
    <recommendedName>
        <fullName evidence="4">Serine aminopeptidase S33 domain-containing protein</fullName>
    </recommendedName>
</protein>
<dbReference type="OrthoDB" id="10249433at2759"/>
<organism evidence="2 3">
    <name type="scientific">Stentor coeruleus</name>
    <dbReference type="NCBI Taxonomy" id="5963"/>
    <lineage>
        <taxon>Eukaryota</taxon>
        <taxon>Sar</taxon>
        <taxon>Alveolata</taxon>
        <taxon>Ciliophora</taxon>
        <taxon>Postciliodesmatophora</taxon>
        <taxon>Heterotrichea</taxon>
        <taxon>Heterotrichida</taxon>
        <taxon>Stentoridae</taxon>
        <taxon>Stentor</taxon>
    </lineage>
</organism>
<keyword evidence="3" id="KW-1185">Reference proteome</keyword>
<dbReference type="Gene3D" id="3.40.50.1820">
    <property type="entry name" value="alpha/beta hydrolase"/>
    <property type="match status" value="1"/>
</dbReference>
<comment type="caution">
    <text evidence="2">The sequence shown here is derived from an EMBL/GenBank/DDBJ whole genome shotgun (WGS) entry which is preliminary data.</text>
</comment>
<dbReference type="EMBL" id="MPUH01000049">
    <property type="protein sequence ID" value="OMJ93059.1"/>
    <property type="molecule type" value="Genomic_DNA"/>
</dbReference>
<dbReference type="AlphaFoldDB" id="A0A1R2CVM5"/>
<reference evidence="2 3" key="1">
    <citation type="submission" date="2016-11" db="EMBL/GenBank/DDBJ databases">
        <title>The macronuclear genome of Stentor coeruleus: a giant cell with tiny introns.</title>
        <authorList>
            <person name="Slabodnick M."/>
            <person name="Ruby J.G."/>
            <person name="Reiff S.B."/>
            <person name="Swart E.C."/>
            <person name="Gosai S."/>
            <person name="Prabakaran S."/>
            <person name="Witkowska E."/>
            <person name="Larue G.E."/>
            <person name="Fisher S."/>
            <person name="Freeman R.M."/>
            <person name="Gunawardena J."/>
            <person name="Chu W."/>
            <person name="Stover N.A."/>
            <person name="Gregory B.D."/>
            <person name="Nowacki M."/>
            <person name="Derisi J."/>
            <person name="Roy S.W."/>
            <person name="Marshall W.F."/>
            <person name="Sood P."/>
        </authorList>
    </citation>
    <scope>NUCLEOTIDE SEQUENCE [LARGE SCALE GENOMIC DNA]</scope>
    <source>
        <strain evidence="2">WM001</strain>
    </source>
</reference>
<sequence length="286" mass="32475">MEMNRILFPAPTCLYTEKEIPDLIWIPNSKTTAIPCIFLTPPQGSSKILIFFHGNAEDLKLSYDLADMLRSVLSVNVLAVEYPGYGLYIGKSKESIILKDAECVYKFITEEFKFSGKDILIFGRSIGTGPSTYLARHFEVGCLMLMSAYTSIKAVVRHLAGRFAQMMVKERFRNIDNMPYIKCPTFIVHGMLDKLIPYTQSQILHDRCAGPCALFLPPAMDHNKFDYCDDLVLPMSTFLVQSHIDVRPKEGQNGLEVQEKYKRPPPVSKKAKKENAKVIKFMMNLT</sequence>
<dbReference type="Proteomes" id="UP000187209">
    <property type="component" value="Unassembled WGS sequence"/>
</dbReference>
<dbReference type="PANTHER" id="PTHR12277:SF197">
    <property type="entry name" value="CHROMOSOME UNDETERMINED SCAFFOLD_38, WHOLE GENOME SHOTGUN SEQUENCE"/>
    <property type="match status" value="1"/>
</dbReference>
<evidence type="ECO:0000313" key="2">
    <source>
        <dbReference type="EMBL" id="OMJ93059.1"/>
    </source>
</evidence>
<proteinExistence type="predicted"/>
<dbReference type="SUPFAM" id="SSF53474">
    <property type="entry name" value="alpha/beta-Hydrolases"/>
    <property type="match status" value="1"/>
</dbReference>
<gene>
    <name evidence="1" type="ORF">SteCoe_17921</name>
    <name evidence="2" type="ORF">SteCoe_3999</name>
</gene>
<name>A0A1R2CVM5_9CILI</name>
<dbReference type="PANTHER" id="PTHR12277">
    <property type="entry name" value="ALPHA/BETA HYDROLASE DOMAIN-CONTAINING PROTEIN"/>
    <property type="match status" value="1"/>
</dbReference>
<accession>A0A1R2CVM5</accession>
<evidence type="ECO:0000313" key="1">
    <source>
        <dbReference type="EMBL" id="OMJ81568.1"/>
    </source>
</evidence>
<dbReference type="InterPro" id="IPR029058">
    <property type="entry name" value="AB_hydrolase_fold"/>
</dbReference>